<dbReference type="Proteomes" id="UP001501475">
    <property type="component" value="Unassembled WGS sequence"/>
</dbReference>
<organism evidence="1 2">
    <name type="scientific">Nostocoides vanveenii</name>
    <dbReference type="NCBI Taxonomy" id="330835"/>
    <lineage>
        <taxon>Bacteria</taxon>
        <taxon>Bacillati</taxon>
        <taxon>Actinomycetota</taxon>
        <taxon>Actinomycetes</taxon>
        <taxon>Micrococcales</taxon>
        <taxon>Intrasporangiaceae</taxon>
        <taxon>Nostocoides</taxon>
    </lineage>
</organism>
<reference evidence="2" key="1">
    <citation type="journal article" date="2019" name="Int. J. Syst. Evol. Microbiol.">
        <title>The Global Catalogue of Microorganisms (GCM) 10K type strain sequencing project: providing services to taxonomists for standard genome sequencing and annotation.</title>
        <authorList>
            <consortium name="The Broad Institute Genomics Platform"/>
            <consortium name="The Broad Institute Genome Sequencing Center for Infectious Disease"/>
            <person name="Wu L."/>
            <person name="Ma J."/>
        </authorList>
    </citation>
    <scope>NUCLEOTIDE SEQUENCE [LARGE SCALE GENOMIC DNA]</scope>
    <source>
        <strain evidence="2">JCM 15591</strain>
    </source>
</reference>
<evidence type="ECO:0000313" key="1">
    <source>
        <dbReference type="EMBL" id="GAA1760261.1"/>
    </source>
</evidence>
<gene>
    <name evidence="1" type="ORF">GCM10009810_19640</name>
</gene>
<accession>A0ABP4WQC7</accession>
<comment type="caution">
    <text evidence="1">The sequence shown here is derived from an EMBL/GenBank/DDBJ whole genome shotgun (WGS) entry which is preliminary data.</text>
</comment>
<dbReference type="EMBL" id="BAAAPN010000046">
    <property type="protein sequence ID" value="GAA1760261.1"/>
    <property type="molecule type" value="Genomic_DNA"/>
</dbReference>
<protein>
    <submittedName>
        <fullName evidence="1">Uncharacterized protein</fullName>
    </submittedName>
</protein>
<keyword evidence="2" id="KW-1185">Reference proteome</keyword>
<name>A0ABP4WQC7_9MICO</name>
<evidence type="ECO:0000313" key="2">
    <source>
        <dbReference type="Proteomes" id="UP001501475"/>
    </source>
</evidence>
<proteinExistence type="predicted"/>
<sequence>MLGYAAEQVGDEIALGIDDDQTVSGGHIRQREVRQQRRLADACGAEDMQMPQRIARADCEQSVCPVACRPFVGRRHAQQPTVAWMQRKRW</sequence>